<evidence type="ECO:0000259" key="5">
    <source>
        <dbReference type="Pfam" id="PF04101"/>
    </source>
</evidence>
<evidence type="ECO:0000256" key="1">
    <source>
        <dbReference type="ARBA" id="ARBA00004370"/>
    </source>
</evidence>
<keyword evidence="4 7" id="KW-0808">Transferase</keyword>
<dbReference type="SUPFAM" id="SSF53756">
    <property type="entry name" value="UDP-Glycosyltransferase/glycogen phosphorylase"/>
    <property type="match status" value="1"/>
</dbReference>
<feature type="domain" description="Glycosyl transferase family 28 C-terminal" evidence="5">
    <location>
        <begin position="210"/>
        <end position="351"/>
    </location>
</feature>
<dbReference type="Pfam" id="PF06925">
    <property type="entry name" value="MGDG_synth"/>
    <property type="match status" value="1"/>
</dbReference>
<comment type="similarity">
    <text evidence="2">Belongs to the glycosyltransferase 28 family.</text>
</comment>
<dbReference type="Proteomes" id="UP000264541">
    <property type="component" value="Unassembled WGS sequence"/>
</dbReference>
<comment type="subcellular location">
    <subcellularLocation>
        <location evidence="1">Membrane</location>
    </subcellularLocation>
</comment>
<evidence type="ECO:0000256" key="2">
    <source>
        <dbReference type="ARBA" id="ARBA00006962"/>
    </source>
</evidence>
<dbReference type="InterPro" id="IPR009695">
    <property type="entry name" value="Diacylglyc_glucosyltr_N"/>
</dbReference>
<dbReference type="GO" id="GO:0016020">
    <property type="term" value="C:membrane"/>
    <property type="evidence" value="ECO:0007669"/>
    <property type="project" value="UniProtKB-SubCell"/>
</dbReference>
<dbReference type="Gene3D" id="3.40.50.2000">
    <property type="entry name" value="Glycogen Phosphorylase B"/>
    <property type="match status" value="1"/>
</dbReference>
<proteinExistence type="inferred from homology"/>
<keyword evidence="3" id="KW-0328">Glycosyltransferase</keyword>
<dbReference type="Pfam" id="PF04101">
    <property type="entry name" value="Glyco_tran_28_C"/>
    <property type="match status" value="1"/>
</dbReference>
<comment type="caution">
    <text evidence="7">The sequence shown here is derived from an EMBL/GenBank/DDBJ whole genome shotgun (WGS) entry which is preliminary data.</text>
</comment>
<dbReference type="AlphaFoldDB" id="A0A372LR22"/>
<dbReference type="GO" id="GO:0009247">
    <property type="term" value="P:glycolipid biosynthetic process"/>
    <property type="evidence" value="ECO:0007669"/>
    <property type="project" value="InterPro"/>
</dbReference>
<dbReference type="RefSeq" id="WP_117325654.1">
    <property type="nucleotide sequence ID" value="NZ_QVTE01000013.1"/>
</dbReference>
<accession>A0A372LR22</accession>
<name>A0A372LR22_9BACI</name>
<evidence type="ECO:0000313" key="7">
    <source>
        <dbReference type="EMBL" id="RFU70679.1"/>
    </source>
</evidence>
<reference evidence="7 8" key="1">
    <citation type="submission" date="2018-08" db="EMBL/GenBank/DDBJ databases">
        <title>Bacillus chawlae sp. nov., Bacillus glennii sp. nov., and Bacillus saganii sp. nov. Isolated from the Vehicle Assembly Building at Kennedy Space Center where the Viking Spacecraft were Assembled.</title>
        <authorList>
            <person name="Seuylemezian A."/>
            <person name="Vaishampayan P."/>
        </authorList>
    </citation>
    <scope>NUCLEOTIDE SEQUENCE [LARGE SCALE GENOMIC DNA]</scope>
    <source>
        <strain evidence="7 8">V47-23a</strain>
    </source>
</reference>
<evidence type="ECO:0000256" key="4">
    <source>
        <dbReference type="ARBA" id="ARBA00022679"/>
    </source>
</evidence>
<sequence length="381" mass="44276">MPAYEDKKTVLFLPFLKISSGHHEVANSLMEGLKNRLNEVNCEKIDILSYSYGKTEALISYAYLKFIHALPKFYSSLYHSSVYKNIDKDKRFRLYETLFLRYMRKLIAEKKPDMIVCTHALPSYMLSRLKVFGEISIPVINVYTDYFIHQFWGIQQIDYHFVPTAEAKNFLLKKGTRNDQIFMTGIPIHADISKKQLQREDNIAVSPLSILICGGNLGVGAMDKLIKKMDGNRTIQFYVLCGKNRKLYHKLHNLHARHIIPLNYIKCRKKMNELYERVDAILTKPGGVTISECLFKRKPIFIYHTLPGQEEINLHQLNKLGMVLHLKDWNKQSISLEEQLLAILQDQQRLQVFQDQLSKYHNNLTGDPAQIMAEILKGKII</sequence>
<feature type="domain" description="Diacylglycerol glucosyltransferase N-terminal" evidence="6">
    <location>
        <begin position="22"/>
        <end position="188"/>
    </location>
</feature>
<gene>
    <name evidence="7" type="ORF">D0469_05570</name>
</gene>
<evidence type="ECO:0000313" key="8">
    <source>
        <dbReference type="Proteomes" id="UP000264541"/>
    </source>
</evidence>
<evidence type="ECO:0000256" key="3">
    <source>
        <dbReference type="ARBA" id="ARBA00022676"/>
    </source>
</evidence>
<dbReference type="PANTHER" id="PTHR43025:SF3">
    <property type="entry name" value="MONOGALACTOSYLDIACYLGLYCEROL SYNTHASE 1, CHLOROPLASTIC"/>
    <property type="match status" value="1"/>
</dbReference>
<dbReference type="InterPro" id="IPR007235">
    <property type="entry name" value="Glyco_trans_28_C"/>
</dbReference>
<dbReference type="InterPro" id="IPR050519">
    <property type="entry name" value="Glycosyltransf_28_UgtP"/>
</dbReference>
<dbReference type="OrthoDB" id="9815663at2"/>
<dbReference type="EMBL" id="QVTE01000013">
    <property type="protein sequence ID" value="RFU70679.1"/>
    <property type="molecule type" value="Genomic_DNA"/>
</dbReference>
<protein>
    <submittedName>
        <fullName evidence="7">UDP-glucuronosyltransferase</fullName>
    </submittedName>
</protein>
<evidence type="ECO:0000259" key="6">
    <source>
        <dbReference type="Pfam" id="PF06925"/>
    </source>
</evidence>
<dbReference type="GO" id="GO:0016758">
    <property type="term" value="F:hexosyltransferase activity"/>
    <property type="evidence" value="ECO:0007669"/>
    <property type="project" value="InterPro"/>
</dbReference>
<keyword evidence="8" id="KW-1185">Reference proteome</keyword>
<organism evidence="7 8">
    <name type="scientific">Peribacillus saganii</name>
    <dbReference type="NCBI Taxonomy" id="2303992"/>
    <lineage>
        <taxon>Bacteria</taxon>
        <taxon>Bacillati</taxon>
        <taxon>Bacillota</taxon>
        <taxon>Bacilli</taxon>
        <taxon>Bacillales</taxon>
        <taxon>Bacillaceae</taxon>
        <taxon>Peribacillus</taxon>
    </lineage>
</organism>
<dbReference type="PANTHER" id="PTHR43025">
    <property type="entry name" value="MONOGALACTOSYLDIACYLGLYCEROL SYNTHASE"/>
    <property type="match status" value="1"/>
</dbReference>